<sequence length="102" mass="11890">MYHHHSLQRPGHAWIPRSSEGMHRMYSSAPGYYDAPEMRMVYHHAQPMPQPPMMYHPQPIYPHPNRLVRPQPRPVLCYDNCCCCDACCDECCGPECCCNCYC</sequence>
<reference evidence="1 2" key="1">
    <citation type="journal article" date="2016" name="Mol. Biol. Evol.">
        <title>Comparative Genomics of Early-Diverging Mushroom-Forming Fungi Provides Insights into the Origins of Lignocellulose Decay Capabilities.</title>
        <authorList>
            <person name="Nagy L.G."/>
            <person name="Riley R."/>
            <person name="Tritt A."/>
            <person name="Adam C."/>
            <person name="Daum C."/>
            <person name="Floudas D."/>
            <person name="Sun H."/>
            <person name="Yadav J.S."/>
            <person name="Pangilinan J."/>
            <person name="Larsson K.H."/>
            <person name="Matsuura K."/>
            <person name="Barry K."/>
            <person name="Labutti K."/>
            <person name="Kuo R."/>
            <person name="Ohm R.A."/>
            <person name="Bhattacharya S.S."/>
            <person name="Shirouzu T."/>
            <person name="Yoshinaga Y."/>
            <person name="Martin F.M."/>
            <person name="Grigoriev I.V."/>
            <person name="Hibbett D.S."/>
        </authorList>
    </citation>
    <scope>NUCLEOTIDE SEQUENCE [LARGE SCALE GENOMIC DNA]</scope>
    <source>
        <strain evidence="1 2">93-53</strain>
    </source>
</reference>
<dbReference type="RefSeq" id="XP_040758478.1">
    <property type="nucleotide sequence ID" value="XM_040910147.1"/>
</dbReference>
<organism evidence="1 2">
    <name type="scientific">Laetiporus sulphureus 93-53</name>
    <dbReference type="NCBI Taxonomy" id="1314785"/>
    <lineage>
        <taxon>Eukaryota</taxon>
        <taxon>Fungi</taxon>
        <taxon>Dikarya</taxon>
        <taxon>Basidiomycota</taxon>
        <taxon>Agaricomycotina</taxon>
        <taxon>Agaricomycetes</taxon>
        <taxon>Polyporales</taxon>
        <taxon>Laetiporus</taxon>
    </lineage>
</organism>
<dbReference type="InParanoid" id="A0A165BCG9"/>
<evidence type="ECO:0000313" key="1">
    <source>
        <dbReference type="EMBL" id="KZT00738.1"/>
    </source>
</evidence>
<dbReference type="EMBL" id="KV427678">
    <property type="protein sequence ID" value="KZT00738.1"/>
    <property type="molecule type" value="Genomic_DNA"/>
</dbReference>
<evidence type="ECO:0000313" key="2">
    <source>
        <dbReference type="Proteomes" id="UP000076871"/>
    </source>
</evidence>
<protein>
    <submittedName>
        <fullName evidence="1">Uncharacterized protein</fullName>
    </submittedName>
</protein>
<dbReference type="AlphaFoldDB" id="A0A165BCG9"/>
<accession>A0A165BCG9</accession>
<proteinExistence type="predicted"/>
<name>A0A165BCG9_9APHY</name>
<gene>
    <name evidence="1" type="ORF">LAESUDRAFT_731971</name>
</gene>
<keyword evidence="2" id="KW-1185">Reference proteome</keyword>
<dbReference type="Proteomes" id="UP000076871">
    <property type="component" value="Unassembled WGS sequence"/>
</dbReference>
<dbReference type="GeneID" id="63827176"/>